<dbReference type="SUPFAM" id="SSF75304">
    <property type="entry name" value="Amidase signature (AS) enzymes"/>
    <property type="match status" value="1"/>
</dbReference>
<dbReference type="PANTHER" id="PTHR46310">
    <property type="entry name" value="AMIDASE 1"/>
    <property type="match status" value="1"/>
</dbReference>
<evidence type="ECO:0000313" key="3">
    <source>
        <dbReference type="Proteomes" id="UP001302676"/>
    </source>
</evidence>
<name>A0AAN6UTU9_9PEZI</name>
<dbReference type="PANTHER" id="PTHR46310:SF7">
    <property type="entry name" value="AMIDASE 1"/>
    <property type="match status" value="1"/>
</dbReference>
<dbReference type="InterPro" id="IPR023631">
    <property type="entry name" value="Amidase_dom"/>
</dbReference>
<accession>A0AAN6UTU9</accession>
<reference evidence="2" key="1">
    <citation type="journal article" date="2023" name="Mol. Phylogenet. Evol.">
        <title>Genome-scale phylogeny and comparative genomics of the fungal order Sordariales.</title>
        <authorList>
            <person name="Hensen N."/>
            <person name="Bonometti L."/>
            <person name="Westerberg I."/>
            <person name="Brannstrom I.O."/>
            <person name="Guillou S."/>
            <person name="Cros-Aarteil S."/>
            <person name="Calhoun S."/>
            <person name="Haridas S."/>
            <person name="Kuo A."/>
            <person name="Mondo S."/>
            <person name="Pangilinan J."/>
            <person name="Riley R."/>
            <person name="LaButti K."/>
            <person name="Andreopoulos B."/>
            <person name="Lipzen A."/>
            <person name="Chen C."/>
            <person name="Yan M."/>
            <person name="Daum C."/>
            <person name="Ng V."/>
            <person name="Clum A."/>
            <person name="Steindorff A."/>
            <person name="Ohm R.A."/>
            <person name="Martin F."/>
            <person name="Silar P."/>
            <person name="Natvig D.O."/>
            <person name="Lalanne C."/>
            <person name="Gautier V."/>
            <person name="Ament-Velasquez S.L."/>
            <person name="Kruys A."/>
            <person name="Hutchinson M.I."/>
            <person name="Powell A.J."/>
            <person name="Barry K."/>
            <person name="Miller A.N."/>
            <person name="Grigoriev I.V."/>
            <person name="Debuchy R."/>
            <person name="Gladieux P."/>
            <person name="Hiltunen Thoren M."/>
            <person name="Johannesson H."/>
        </authorList>
    </citation>
    <scope>NUCLEOTIDE SEQUENCE</scope>
    <source>
        <strain evidence="2">CBS 141.50</strain>
    </source>
</reference>
<organism evidence="2 3">
    <name type="scientific">Dichotomopilus funicola</name>
    <dbReference type="NCBI Taxonomy" id="1934379"/>
    <lineage>
        <taxon>Eukaryota</taxon>
        <taxon>Fungi</taxon>
        <taxon>Dikarya</taxon>
        <taxon>Ascomycota</taxon>
        <taxon>Pezizomycotina</taxon>
        <taxon>Sordariomycetes</taxon>
        <taxon>Sordariomycetidae</taxon>
        <taxon>Sordariales</taxon>
        <taxon>Chaetomiaceae</taxon>
        <taxon>Dichotomopilus</taxon>
    </lineage>
</organism>
<dbReference type="GeneID" id="87821748"/>
<dbReference type="Proteomes" id="UP001302676">
    <property type="component" value="Unassembled WGS sequence"/>
</dbReference>
<dbReference type="Pfam" id="PF01425">
    <property type="entry name" value="Amidase"/>
    <property type="match status" value="1"/>
</dbReference>
<feature type="domain" description="Amidase" evidence="1">
    <location>
        <begin position="56"/>
        <end position="230"/>
    </location>
</feature>
<dbReference type="AlphaFoldDB" id="A0AAN6UTU9"/>
<proteinExistence type="predicted"/>
<sequence>MLSLWNTAESRFVESKDGCILSPGPYIAHRGRNSTTPSPPILFEQSCRQSLILCPGATILVKDMFDIAGTKTTLCNRAWTEYHPVATQTAPCIQRLQDLGAWIVGKTRLNAMVIREKTMECVEFLAPYNPRGDGYQTSSGSSSGSCAGVAAYPWVDFAIGSDTNGSCRKPAYWNGCFAVRPTHGVLDTSGVASFCPFYDVPTFFGRDVSLLRKFATLWYGDSERLIKQPTRSAVGTRILYPTDYLPTQNAGQTRLIHSFVKDLESLLGIKRTELSLADMWRESKPDSVEETDLAEYLKTAGTLPYYKDAVQIAKDFVDGYKQKFDKAAFLHRDLRWRWEMADNVTPEERDEGWERIYTYRKWLLDNVFLEGTVLVLPVDEGKPSYRDDPPPPFGLLGGFSPLYVSPIAGTPKITAPISEISYHSQISQREEPLPISVSLASAPGTDLALVDLMHKTLEHGKKPVKVQTGRSIFGG</sequence>
<dbReference type="InterPro" id="IPR036928">
    <property type="entry name" value="AS_sf"/>
</dbReference>
<dbReference type="RefSeq" id="XP_062632469.1">
    <property type="nucleotide sequence ID" value="XM_062785135.1"/>
</dbReference>
<protein>
    <submittedName>
        <fullName evidence="2">Amidase signature domain-containing protein</fullName>
    </submittedName>
</protein>
<reference evidence="2" key="2">
    <citation type="submission" date="2023-05" db="EMBL/GenBank/DDBJ databases">
        <authorList>
            <consortium name="Lawrence Berkeley National Laboratory"/>
            <person name="Steindorff A."/>
            <person name="Hensen N."/>
            <person name="Bonometti L."/>
            <person name="Westerberg I."/>
            <person name="Brannstrom I.O."/>
            <person name="Guillou S."/>
            <person name="Cros-Aarteil S."/>
            <person name="Calhoun S."/>
            <person name="Haridas S."/>
            <person name="Kuo A."/>
            <person name="Mondo S."/>
            <person name="Pangilinan J."/>
            <person name="Riley R."/>
            <person name="Labutti K."/>
            <person name="Andreopoulos B."/>
            <person name="Lipzen A."/>
            <person name="Chen C."/>
            <person name="Yanf M."/>
            <person name="Daum C."/>
            <person name="Ng V."/>
            <person name="Clum A."/>
            <person name="Ohm R."/>
            <person name="Martin F."/>
            <person name="Silar P."/>
            <person name="Natvig D."/>
            <person name="Lalanne C."/>
            <person name="Gautier V."/>
            <person name="Ament-Velasquez S.L."/>
            <person name="Kruys A."/>
            <person name="Hutchinson M.I."/>
            <person name="Powell A.J."/>
            <person name="Barry K."/>
            <person name="Miller A.N."/>
            <person name="Grigoriev I.V."/>
            <person name="Debuchy R."/>
            <person name="Gladieux P."/>
            <person name="Thoren M.H."/>
            <person name="Johannesson H."/>
        </authorList>
    </citation>
    <scope>NUCLEOTIDE SEQUENCE</scope>
    <source>
        <strain evidence="2">CBS 141.50</strain>
    </source>
</reference>
<gene>
    <name evidence="2" type="ORF">C8A04DRAFT_40986</name>
</gene>
<evidence type="ECO:0000259" key="1">
    <source>
        <dbReference type="Pfam" id="PF01425"/>
    </source>
</evidence>
<evidence type="ECO:0000313" key="2">
    <source>
        <dbReference type="EMBL" id="KAK4139098.1"/>
    </source>
</evidence>
<comment type="caution">
    <text evidence="2">The sequence shown here is derived from an EMBL/GenBank/DDBJ whole genome shotgun (WGS) entry which is preliminary data.</text>
</comment>
<dbReference type="EMBL" id="MU853700">
    <property type="protein sequence ID" value="KAK4139098.1"/>
    <property type="molecule type" value="Genomic_DNA"/>
</dbReference>
<dbReference type="Gene3D" id="3.90.1300.10">
    <property type="entry name" value="Amidase signature (AS) domain"/>
    <property type="match status" value="1"/>
</dbReference>
<keyword evidence="3" id="KW-1185">Reference proteome</keyword>